<organism evidence="4 5">
    <name type="scientific">Almyronema epifaneia S1</name>
    <dbReference type="NCBI Taxonomy" id="2991925"/>
    <lineage>
        <taxon>Bacteria</taxon>
        <taxon>Bacillati</taxon>
        <taxon>Cyanobacteriota</taxon>
        <taxon>Cyanophyceae</taxon>
        <taxon>Nodosilineales</taxon>
        <taxon>Nodosilineaceae</taxon>
        <taxon>Almyronema</taxon>
        <taxon>Almyronema epifaneia</taxon>
    </lineage>
</organism>
<gene>
    <name evidence="4" type="ORF">ACFVKH_00565</name>
</gene>
<evidence type="ECO:0000259" key="2">
    <source>
        <dbReference type="Pfam" id="PF01408"/>
    </source>
</evidence>
<comment type="similarity">
    <text evidence="1">Belongs to the Gfo/Idh/MocA family.</text>
</comment>
<dbReference type="RefSeq" id="WP_377960326.1">
    <property type="nucleotide sequence ID" value="NZ_JBHZOL010000004.1"/>
</dbReference>
<dbReference type="Pfam" id="PF02894">
    <property type="entry name" value="GFO_IDH_MocA_C"/>
    <property type="match status" value="1"/>
</dbReference>
<dbReference type="PANTHER" id="PTHR43377">
    <property type="entry name" value="BILIVERDIN REDUCTASE A"/>
    <property type="match status" value="1"/>
</dbReference>
<evidence type="ECO:0000256" key="1">
    <source>
        <dbReference type="ARBA" id="ARBA00010928"/>
    </source>
</evidence>
<dbReference type="InterPro" id="IPR000683">
    <property type="entry name" value="Gfo/Idh/MocA-like_OxRdtase_N"/>
</dbReference>
<keyword evidence="5" id="KW-1185">Reference proteome</keyword>
<protein>
    <submittedName>
        <fullName evidence="4">Gfo/Idh/MocA family protein</fullName>
    </submittedName>
</protein>
<accession>A0ABW6I9A8</accession>
<evidence type="ECO:0000313" key="5">
    <source>
        <dbReference type="Proteomes" id="UP001600165"/>
    </source>
</evidence>
<dbReference type="Gene3D" id="3.40.50.720">
    <property type="entry name" value="NAD(P)-binding Rossmann-like Domain"/>
    <property type="match status" value="1"/>
</dbReference>
<dbReference type="InterPro" id="IPR051450">
    <property type="entry name" value="Gfo/Idh/MocA_Oxidoreductases"/>
</dbReference>
<dbReference type="EMBL" id="JBHZOL010000004">
    <property type="protein sequence ID" value="MFE4104747.1"/>
    <property type="molecule type" value="Genomic_DNA"/>
</dbReference>
<comment type="caution">
    <text evidence="4">The sequence shown here is derived from an EMBL/GenBank/DDBJ whole genome shotgun (WGS) entry which is preliminary data.</text>
</comment>
<evidence type="ECO:0000313" key="4">
    <source>
        <dbReference type="EMBL" id="MFE4104747.1"/>
    </source>
</evidence>
<dbReference type="Proteomes" id="UP001600165">
    <property type="component" value="Unassembled WGS sequence"/>
</dbReference>
<dbReference type="SUPFAM" id="SSF51735">
    <property type="entry name" value="NAD(P)-binding Rossmann-fold domains"/>
    <property type="match status" value="1"/>
</dbReference>
<dbReference type="InterPro" id="IPR036291">
    <property type="entry name" value="NAD(P)-bd_dom_sf"/>
</dbReference>
<dbReference type="PANTHER" id="PTHR43377:SF10">
    <property type="entry name" value="BILIVERDIN REDUCTASE"/>
    <property type="match status" value="1"/>
</dbReference>
<reference evidence="4 5" key="1">
    <citation type="submission" date="2024-10" db="EMBL/GenBank/DDBJ databases">
        <authorList>
            <person name="Ratan Roy A."/>
            <person name="Morales Sandoval P.H."/>
            <person name="De Los Santos Villalobos S."/>
            <person name="Chakraborty S."/>
            <person name="Mukherjee J."/>
        </authorList>
    </citation>
    <scope>NUCLEOTIDE SEQUENCE [LARGE SCALE GENOMIC DNA]</scope>
    <source>
        <strain evidence="4 5">S1</strain>
    </source>
</reference>
<feature type="domain" description="Gfo/Idh/MocA-like oxidoreductase C-terminal" evidence="3">
    <location>
        <begin position="147"/>
        <end position="329"/>
    </location>
</feature>
<name>A0ABW6I9A8_9CYAN</name>
<feature type="domain" description="Gfo/Idh/MocA-like oxidoreductase N-terminal" evidence="2">
    <location>
        <begin position="12"/>
        <end position="129"/>
    </location>
</feature>
<proteinExistence type="inferred from homology"/>
<sequence>MSSQSGSARPVSVGLIGTGYAAKLRAETFQSDPRSQLLSVAGHTPAHTAEFAQNHGAEVAPHWQALIERRDLDLICICGINSDHGSMVQAALQANKHVVVEYPLALDVDLAAKLIELAQQRQRLLHIEHIELLGGLHVAMQSHLPTIGQPYYVRYSTLNPQRPAPQRWTYHGDRFGFPLMAALSRVHRLTNLFGAVAKVGCQFSSDRATAGYFKSCLCTAQLSFTSGLLAEVTYGKGEHIWAASRRMEVHAAQGGLVFEGDTGTLLTAAGEHPLEVGGRRGLFAKDTESVLDYLTSGTPLYVSNTASLYALQVADAARRAAQTGESVSLLG</sequence>
<dbReference type="Gene3D" id="3.30.360.10">
    <property type="entry name" value="Dihydrodipicolinate Reductase, domain 2"/>
    <property type="match status" value="1"/>
</dbReference>
<dbReference type="InterPro" id="IPR004104">
    <property type="entry name" value="Gfo/Idh/MocA-like_OxRdtase_C"/>
</dbReference>
<dbReference type="Pfam" id="PF01408">
    <property type="entry name" value="GFO_IDH_MocA"/>
    <property type="match status" value="1"/>
</dbReference>
<evidence type="ECO:0000259" key="3">
    <source>
        <dbReference type="Pfam" id="PF02894"/>
    </source>
</evidence>